<evidence type="ECO:0000256" key="1">
    <source>
        <dbReference type="SAM" id="MobiDB-lite"/>
    </source>
</evidence>
<accession>A0A7R9VLA6</accession>
<dbReference type="AlphaFoldDB" id="A0A7R9VLA6"/>
<gene>
    <name evidence="2" type="ORF">TDUB1175_LOCUS4297</name>
</gene>
<name>A0A7R9VLA6_9STRA</name>
<feature type="region of interest" description="Disordered" evidence="1">
    <location>
        <begin position="89"/>
        <end position="109"/>
    </location>
</feature>
<protein>
    <submittedName>
        <fullName evidence="2">Uncharacterized protein</fullName>
    </submittedName>
</protein>
<proteinExistence type="predicted"/>
<dbReference type="EMBL" id="HBED01008753">
    <property type="protein sequence ID" value="CAD8299182.1"/>
    <property type="molecule type" value="Transcribed_RNA"/>
</dbReference>
<evidence type="ECO:0000313" key="2">
    <source>
        <dbReference type="EMBL" id="CAD8299182.1"/>
    </source>
</evidence>
<feature type="region of interest" description="Disordered" evidence="1">
    <location>
        <begin position="184"/>
        <end position="217"/>
    </location>
</feature>
<reference evidence="2" key="1">
    <citation type="submission" date="2021-01" db="EMBL/GenBank/DDBJ databases">
        <authorList>
            <person name="Corre E."/>
            <person name="Pelletier E."/>
            <person name="Niang G."/>
            <person name="Scheremetjew M."/>
            <person name="Finn R."/>
            <person name="Kale V."/>
            <person name="Holt S."/>
            <person name="Cochrane G."/>
            <person name="Meng A."/>
            <person name="Brown T."/>
            <person name="Cohen L."/>
        </authorList>
    </citation>
    <scope>NUCLEOTIDE SEQUENCE</scope>
    <source>
        <strain evidence="2">CCMP147</strain>
    </source>
</reference>
<feature type="compositionally biased region" description="Acidic residues" evidence="1">
    <location>
        <begin position="197"/>
        <end position="207"/>
    </location>
</feature>
<organism evidence="2">
    <name type="scientific">Pseudictyota dubia</name>
    <dbReference type="NCBI Taxonomy" id="2749911"/>
    <lineage>
        <taxon>Eukaryota</taxon>
        <taxon>Sar</taxon>
        <taxon>Stramenopiles</taxon>
        <taxon>Ochrophyta</taxon>
        <taxon>Bacillariophyta</taxon>
        <taxon>Mediophyceae</taxon>
        <taxon>Biddulphiophycidae</taxon>
        <taxon>Eupodiscales</taxon>
        <taxon>Odontellaceae</taxon>
        <taxon>Pseudictyota</taxon>
    </lineage>
</organism>
<sequence>MCLLGLDENDGTVTGAVEWILHHQHQGTHSEDSGLGSRVEGCCMTSDGTYGGKANTLTKHVSTERKTLGDSTCHQTKKQSIANNRSDVLITPKAKPPPKAAAAAKGTTKGSITSALEKMPASTAPVPMIPPNMAMSHGKFVTPKVVPMGSAPPVAGGAVLFPYPDPGAASLASPGVTGALDLMQVPPPSNVPPLSYEEGEEEDDEEEQRGGEQLSGELLVSATLVPKDSTDGEEQQQQVALARATPLTPYEAAKVFLQGQGKFCLVASLCVIAATIAIAVGLTVGCRGEEEIVAGATSVEGWGENCTGDCKKECDEVLRWKHCKVGMCNPAHVELNCSGYEFNMTYGCHNKSSCNALKGICRNDCHALL</sequence>